<gene>
    <name evidence="1" type="ORF">JN12_03296</name>
</gene>
<evidence type="ECO:0000313" key="1">
    <source>
        <dbReference type="EMBL" id="TWJ16724.1"/>
    </source>
</evidence>
<organism evidence="1 2">
    <name type="scientific">Geobacter argillaceus</name>
    <dbReference type="NCBI Taxonomy" id="345631"/>
    <lineage>
        <taxon>Bacteria</taxon>
        <taxon>Pseudomonadati</taxon>
        <taxon>Thermodesulfobacteriota</taxon>
        <taxon>Desulfuromonadia</taxon>
        <taxon>Geobacterales</taxon>
        <taxon>Geobacteraceae</taxon>
        <taxon>Geobacter</taxon>
    </lineage>
</organism>
<dbReference type="OrthoDB" id="5180856at2"/>
<dbReference type="SUPFAM" id="SSF53448">
    <property type="entry name" value="Nucleotide-diphospho-sugar transferases"/>
    <property type="match status" value="1"/>
</dbReference>
<proteinExistence type="predicted"/>
<keyword evidence="2" id="KW-1185">Reference proteome</keyword>
<protein>
    <recommendedName>
        <fullName evidence="3">Hemolytic protein HlpA-like protein</fullName>
    </recommendedName>
</protein>
<sequence>MHLNGSNGCIPNEEIPVFLAIFNRPDKTRAVIENLRQIKPKRLFVAADGPRRNVPQDIEKCRLARQEAMAVDWPCDIQTRFLDENMGCDPAVSSAINWFFENVEYGIILEDDCLVHPHFFAFCGELFVRYADDERIMQISSLSPYVAREHPYDYHFSRTFRCSGGWGTWRRAWKHYTDDMTRYGNDEALGILKASHLDYSKCLWQYRRLLEFKEGSFIHPYWSYWDFQWNLACAAQNGLSLVPEKNLMNNIGLDEESTHTKNKDHPIYGNLQVQPLRFPLRHPRFVYADSLPERSLDKRIYRSLSLKSRCMYLLRRAVGAIHYLREVMPYD</sequence>
<name>A0A562VFZ2_9BACT</name>
<dbReference type="AlphaFoldDB" id="A0A562VFZ2"/>
<accession>A0A562VFZ2</accession>
<dbReference type="Proteomes" id="UP000319449">
    <property type="component" value="Unassembled WGS sequence"/>
</dbReference>
<reference evidence="1 2" key="1">
    <citation type="submission" date="2019-07" db="EMBL/GenBank/DDBJ databases">
        <title>Genomic Encyclopedia of Archaeal and Bacterial Type Strains, Phase II (KMG-II): from individual species to whole genera.</title>
        <authorList>
            <person name="Goeker M."/>
        </authorList>
    </citation>
    <scope>NUCLEOTIDE SEQUENCE [LARGE SCALE GENOMIC DNA]</scope>
    <source>
        <strain evidence="1 2">ATCC BAA-1139</strain>
    </source>
</reference>
<evidence type="ECO:0000313" key="2">
    <source>
        <dbReference type="Proteomes" id="UP000319449"/>
    </source>
</evidence>
<evidence type="ECO:0008006" key="3">
    <source>
        <dbReference type="Google" id="ProtNLM"/>
    </source>
</evidence>
<dbReference type="Gene3D" id="3.90.550.10">
    <property type="entry name" value="Spore Coat Polysaccharide Biosynthesis Protein SpsA, Chain A"/>
    <property type="match status" value="1"/>
</dbReference>
<dbReference type="RefSeq" id="WP_145024767.1">
    <property type="nucleotide sequence ID" value="NZ_VLLN01000025.1"/>
</dbReference>
<dbReference type="InterPro" id="IPR029044">
    <property type="entry name" value="Nucleotide-diphossugar_trans"/>
</dbReference>
<dbReference type="EMBL" id="VLLN01000025">
    <property type="protein sequence ID" value="TWJ16724.1"/>
    <property type="molecule type" value="Genomic_DNA"/>
</dbReference>
<comment type="caution">
    <text evidence="1">The sequence shown here is derived from an EMBL/GenBank/DDBJ whole genome shotgun (WGS) entry which is preliminary data.</text>
</comment>